<dbReference type="InterPro" id="IPR002172">
    <property type="entry name" value="LDrepeatLR_classA_rpt"/>
</dbReference>
<feature type="disulfide bond" evidence="8">
    <location>
        <begin position="404"/>
        <end position="419"/>
    </location>
</feature>
<dbReference type="SUPFAM" id="SSF82671">
    <property type="entry name" value="SEA domain"/>
    <property type="match status" value="1"/>
</dbReference>
<feature type="region of interest" description="Disordered" evidence="9">
    <location>
        <begin position="101"/>
        <end position="211"/>
    </location>
</feature>
<organism evidence="11">
    <name type="scientific">Timema poppense</name>
    <name type="common">Walking stick</name>
    <dbReference type="NCBI Taxonomy" id="170557"/>
    <lineage>
        <taxon>Eukaryota</taxon>
        <taxon>Metazoa</taxon>
        <taxon>Ecdysozoa</taxon>
        <taxon>Arthropoda</taxon>
        <taxon>Hexapoda</taxon>
        <taxon>Insecta</taxon>
        <taxon>Pterygota</taxon>
        <taxon>Neoptera</taxon>
        <taxon>Polyneoptera</taxon>
        <taxon>Phasmatodea</taxon>
        <taxon>Timematodea</taxon>
        <taxon>Timematoidea</taxon>
        <taxon>Timematidae</taxon>
        <taxon>Timema</taxon>
    </lineage>
</organism>
<feature type="compositionally biased region" description="Basic and acidic residues" evidence="9">
    <location>
        <begin position="161"/>
        <end position="171"/>
    </location>
</feature>
<feature type="disulfide bond" evidence="8">
    <location>
        <begin position="431"/>
        <end position="449"/>
    </location>
</feature>
<dbReference type="EMBL" id="OD002147">
    <property type="protein sequence ID" value="CAD7404401.1"/>
    <property type="molecule type" value="Genomic_DNA"/>
</dbReference>
<evidence type="ECO:0000256" key="9">
    <source>
        <dbReference type="SAM" id="MobiDB-lite"/>
    </source>
</evidence>
<dbReference type="InterPro" id="IPR036055">
    <property type="entry name" value="LDL_receptor-like_sf"/>
</dbReference>
<sequence length="465" mass="50995">MTEYRLNYLTIVLIEGHILDKRDLSGIIDQFAQQKSRRKILPSQDAAVAPVQSPEDADDAGQRIDDDAGSFGLLGSLRNLGRRVKKSVYRWFDGGDLEEEAVTEPTDGSISVSTLRKKRSVEADQDDQEANRISDVEEDDIIPGAVEQDAADDDQLEEELDQVKKSSRGDIDMSPVEVDDEDYVNEPSGDGGVEGSGSVTDAPYVSSSTGRTLVAPGQPHYYRITFSINEPYQEEFEDRNSDLFQQIARNLTQAVDALYDSVEGRQSSTLIKIESWARGPTKHHSVPPRSSLAAVVSVSPLQLAAMESRTAGTDQMSLDVFMVPPESRVLHELTLHMLLYLYLATNYEPSTTTTPSTPGTTATTISTTTSTSTARSFPIQDKCRADDKVRCADGSIYICRVHICDGNPDCPQGDDEKDCPLDECATGEFMCDLTRCIPASKRCDSQQDCTDGTDEQECPTGMSLS</sequence>
<evidence type="ECO:0000256" key="1">
    <source>
        <dbReference type="ARBA" id="ARBA00004167"/>
    </source>
</evidence>
<feature type="compositionally biased region" description="Acidic residues" evidence="9">
    <location>
        <begin position="149"/>
        <end position="160"/>
    </location>
</feature>
<evidence type="ECO:0000259" key="10">
    <source>
        <dbReference type="Pfam" id="PF01390"/>
    </source>
</evidence>
<dbReference type="GO" id="GO:0012505">
    <property type="term" value="C:endomembrane system"/>
    <property type="evidence" value="ECO:0007669"/>
    <property type="project" value="UniProtKB-SubCell"/>
</dbReference>
<dbReference type="InterPro" id="IPR036364">
    <property type="entry name" value="SEA_dom_sf"/>
</dbReference>
<evidence type="ECO:0000256" key="3">
    <source>
        <dbReference type="ARBA" id="ARBA00022692"/>
    </source>
</evidence>
<dbReference type="CDD" id="cd00112">
    <property type="entry name" value="LDLa"/>
    <property type="match status" value="2"/>
</dbReference>
<keyword evidence="3" id="KW-0812">Transmembrane</keyword>
<dbReference type="SMART" id="SM00192">
    <property type="entry name" value="LDLa"/>
    <property type="match status" value="2"/>
</dbReference>
<dbReference type="InterPro" id="IPR023415">
    <property type="entry name" value="LDLR_class-A_CS"/>
</dbReference>
<name>A0A7R9H3B8_TIMPO</name>
<feature type="disulfide bond" evidence="8">
    <location>
        <begin position="424"/>
        <end position="436"/>
    </location>
</feature>
<evidence type="ECO:0000256" key="6">
    <source>
        <dbReference type="ARBA" id="ARBA00023136"/>
    </source>
</evidence>
<dbReference type="PANTHER" id="PTHR24270:SF62">
    <property type="entry name" value="LOW-DENSITY LIPOPROTEIN RECEPTOR-RELATED PROTEIN 2"/>
    <property type="match status" value="1"/>
</dbReference>
<feature type="region of interest" description="Disordered" evidence="9">
    <location>
        <begin position="42"/>
        <end position="64"/>
    </location>
</feature>
<dbReference type="PROSITE" id="PS50068">
    <property type="entry name" value="LDLRA_2"/>
    <property type="match status" value="2"/>
</dbReference>
<feature type="region of interest" description="Disordered" evidence="9">
    <location>
        <begin position="443"/>
        <end position="465"/>
    </location>
</feature>
<dbReference type="SUPFAM" id="SSF57424">
    <property type="entry name" value="LDL receptor-like module"/>
    <property type="match status" value="1"/>
</dbReference>
<keyword evidence="6" id="KW-0472">Membrane</keyword>
<keyword evidence="4" id="KW-0677">Repeat</keyword>
<feature type="domain" description="SEA" evidence="10">
    <location>
        <begin position="220"/>
        <end position="263"/>
    </location>
</feature>
<dbReference type="GO" id="GO:0016192">
    <property type="term" value="P:vesicle-mediated transport"/>
    <property type="evidence" value="ECO:0007669"/>
    <property type="project" value="UniProtKB-ARBA"/>
</dbReference>
<evidence type="ECO:0000256" key="5">
    <source>
        <dbReference type="ARBA" id="ARBA00022989"/>
    </source>
</evidence>
<evidence type="ECO:0000313" key="11">
    <source>
        <dbReference type="EMBL" id="CAD7404401.1"/>
    </source>
</evidence>
<feature type="disulfide bond" evidence="8">
    <location>
        <begin position="443"/>
        <end position="458"/>
    </location>
</feature>
<dbReference type="AlphaFoldDB" id="A0A7R9H3B8"/>
<evidence type="ECO:0000256" key="8">
    <source>
        <dbReference type="PROSITE-ProRule" id="PRU00124"/>
    </source>
</evidence>
<evidence type="ECO:0000256" key="7">
    <source>
        <dbReference type="ARBA" id="ARBA00023157"/>
    </source>
</evidence>
<accession>A0A7R9H3B8</accession>
<comment type="caution">
    <text evidence="8">Lacks conserved residue(s) required for the propagation of feature annotation.</text>
</comment>
<evidence type="ECO:0000256" key="4">
    <source>
        <dbReference type="ARBA" id="ARBA00022737"/>
    </source>
</evidence>
<dbReference type="Gene3D" id="4.10.400.10">
    <property type="entry name" value="Low-density Lipoprotein Receptor"/>
    <property type="match status" value="2"/>
</dbReference>
<keyword evidence="7 8" id="KW-1015">Disulfide bond</keyword>
<dbReference type="Pfam" id="PF01390">
    <property type="entry name" value="SEA"/>
    <property type="match status" value="1"/>
</dbReference>
<protein>
    <recommendedName>
        <fullName evidence="10">SEA domain-containing protein</fullName>
    </recommendedName>
</protein>
<dbReference type="InterPro" id="IPR000082">
    <property type="entry name" value="SEA_dom"/>
</dbReference>
<reference evidence="11" key="1">
    <citation type="submission" date="2020-11" db="EMBL/GenBank/DDBJ databases">
        <authorList>
            <person name="Tran Van P."/>
        </authorList>
    </citation>
    <scope>NUCLEOTIDE SEQUENCE</scope>
</reference>
<proteinExistence type="predicted"/>
<keyword evidence="5" id="KW-1133">Transmembrane helix</keyword>
<dbReference type="PANTHER" id="PTHR24270">
    <property type="entry name" value="LOW-DENSITY LIPOPROTEIN RECEPTOR-RELATED"/>
    <property type="match status" value="1"/>
</dbReference>
<dbReference type="Pfam" id="PF00057">
    <property type="entry name" value="Ldl_recept_a"/>
    <property type="match status" value="1"/>
</dbReference>
<comment type="subcellular location">
    <subcellularLocation>
        <location evidence="2">Endomembrane system</location>
    </subcellularLocation>
    <subcellularLocation>
        <location evidence="1">Membrane</location>
        <topology evidence="1">Single-pass membrane protein</topology>
    </subcellularLocation>
</comment>
<gene>
    <name evidence="11" type="ORF">TPSB3V08_LOCUS4469</name>
</gene>
<dbReference type="InterPro" id="IPR050685">
    <property type="entry name" value="LDLR"/>
</dbReference>
<dbReference type="PROSITE" id="PS01209">
    <property type="entry name" value="LDLRA_1"/>
    <property type="match status" value="1"/>
</dbReference>
<dbReference type="PRINTS" id="PR00261">
    <property type="entry name" value="LDLRECEPTOR"/>
</dbReference>
<dbReference type="GO" id="GO:0005886">
    <property type="term" value="C:plasma membrane"/>
    <property type="evidence" value="ECO:0007669"/>
    <property type="project" value="TreeGrafter"/>
</dbReference>
<evidence type="ECO:0000256" key="2">
    <source>
        <dbReference type="ARBA" id="ARBA00004308"/>
    </source>
</evidence>